<feature type="compositionally biased region" description="Polar residues" evidence="1">
    <location>
        <begin position="27"/>
        <end position="57"/>
    </location>
</feature>
<gene>
    <name evidence="2" type="ORF">V1477_002442</name>
</gene>
<sequence length="90" mass="9807">MRMKQLQQPVERPAANSQRPAARRHQQTAISKQPSASTHQQAAGRRNSATKQAVSHQSRPHVVEDGRVGRAEGRSRICGPVTPVPLLSLA</sequence>
<proteinExistence type="predicted"/>
<name>A0ABD2CWI8_VESMC</name>
<protein>
    <submittedName>
        <fullName evidence="2">Uncharacterized protein</fullName>
    </submittedName>
</protein>
<feature type="compositionally biased region" description="Basic and acidic residues" evidence="1">
    <location>
        <begin position="61"/>
        <end position="75"/>
    </location>
</feature>
<keyword evidence="3" id="KW-1185">Reference proteome</keyword>
<accession>A0ABD2CWI8</accession>
<evidence type="ECO:0000313" key="2">
    <source>
        <dbReference type="EMBL" id="KAL2749502.1"/>
    </source>
</evidence>
<dbReference type="AlphaFoldDB" id="A0ABD2CWI8"/>
<evidence type="ECO:0000256" key="1">
    <source>
        <dbReference type="SAM" id="MobiDB-lite"/>
    </source>
</evidence>
<comment type="caution">
    <text evidence="2">The sequence shown here is derived from an EMBL/GenBank/DDBJ whole genome shotgun (WGS) entry which is preliminary data.</text>
</comment>
<dbReference type="EMBL" id="JAYRBN010000027">
    <property type="protein sequence ID" value="KAL2749502.1"/>
    <property type="molecule type" value="Genomic_DNA"/>
</dbReference>
<reference evidence="2 3" key="1">
    <citation type="journal article" date="2024" name="Ann. Entomol. Soc. Am.">
        <title>Genomic analyses of the southern and eastern yellowjacket wasps (Hymenoptera: Vespidae) reveal evolutionary signatures of social life.</title>
        <authorList>
            <person name="Catto M.A."/>
            <person name="Caine P.B."/>
            <person name="Orr S.E."/>
            <person name="Hunt B.G."/>
            <person name="Goodisman M.A.D."/>
        </authorList>
    </citation>
    <scope>NUCLEOTIDE SEQUENCE [LARGE SCALE GENOMIC DNA]</scope>
    <source>
        <strain evidence="2">232</strain>
        <tissue evidence="2">Head and thorax</tissue>
    </source>
</reference>
<dbReference type="Proteomes" id="UP001607303">
    <property type="component" value="Unassembled WGS sequence"/>
</dbReference>
<evidence type="ECO:0000313" key="3">
    <source>
        <dbReference type="Proteomes" id="UP001607303"/>
    </source>
</evidence>
<feature type="region of interest" description="Disordered" evidence="1">
    <location>
        <begin position="1"/>
        <end position="90"/>
    </location>
</feature>
<organism evidence="2 3">
    <name type="scientific">Vespula maculifrons</name>
    <name type="common">Eastern yellow jacket</name>
    <name type="synonym">Wasp</name>
    <dbReference type="NCBI Taxonomy" id="7453"/>
    <lineage>
        <taxon>Eukaryota</taxon>
        <taxon>Metazoa</taxon>
        <taxon>Ecdysozoa</taxon>
        <taxon>Arthropoda</taxon>
        <taxon>Hexapoda</taxon>
        <taxon>Insecta</taxon>
        <taxon>Pterygota</taxon>
        <taxon>Neoptera</taxon>
        <taxon>Endopterygota</taxon>
        <taxon>Hymenoptera</taxon>
        <taxon>Apocrita</taxon>
        <taxon>Aculeata</taxon>
        <taxon>Vespoidea</taxon>
        <taxon>Vespidae</taxon>
        <taxon>Vespinae</taxon>
        <taxon>Vespula</taxon>
    </lineage>
</organism>